<dbReference type="InterPro" id="IPR002758">
    <property type="entry name" value="Cation_antiport_E"/>
</dbReference>
<evidence type="ECO:0000256" key="1">
    <source>
        <dbReference type="ARBA" id="ARBA00004651"/>
    </source>
</evidence>
<comment type="similarity">
    <text evidence="2">Belongs to the CPA3 antiporters (TC 2.A.63) subunit E family.</text>
</comment>
<sequence length="165" mass="18123">MKHGREAVILFIGLFLVWVLITWSVQPQELLTGAALVLVLTLFMRSVYPLLEGIRPGITPLFSMVAYIFIFIWQLILANIDVAKRVLSPSLPINPGIVKVKTGLKSPLAKVMLTSSITLTPGTLSLNVQDDEIFIHWIDVKGNDVESASKAIVAVFEQGLKGVVE</sequence>
<accession>A0A3P3XJE0</accession>
<dbReference type="PIRSF" id="PIRSF019239">
    <property type="entry name" value="MrpE"/>
    <property type="match status" value="1"/>
</dbReference>
<keyword evidence="5 7" id="KW-1133">Transmembrane helix</keyword>
<dbReference type="GO" id="GO:0005886">
    <property type="term" value="C:plasma membrane"/>
    <property type="evidence" value="ECO:0007669"/>
    <property type="project" value="UniProtKB-SubCell"/>
</dbReference>
<feature type="transmembrane region" description="Helical" evidence="7">
    <location>
        <begin position="7"/>
        <end position="25"/>
    </location>
</feature>
<name>A0A3P3XJE0_9SPIR</name>
<dbReference type="PANTHER" id="PTHR34584:SF1">
    <property type="entry name" value="NA(+)_H(+) ANTIPORTER SUBUNIT E1"/>
    <property type="match status" value="1"/>
</dbReference>
<evidence type="ECO:0000256" key="6">
    <source>
        <dbReference type="ARBA" id="ARBA00023136"/>
    </source>
</evidence>
<protein>
    <submittedName>
        <fullName evidence="8">Multisubunit Na+/H+ antiporter, MnhE subunit</fullName>
    </submittedName>
</protein>
<feature type="transmembrane region" description="Helical" evidence="7">
    <location>
        <begin position="58"/>
        <end position="76"/>
    </location>
</feature>
<dbReference type="GO" id="GO:0008324">
    <property type="term" value="F:monoatomic cation transmembrane transporter activity"/>
    <property type="evidence" value="ECO:0007669"/>
    <property type="project" value="InterPro"/>
</dbReference>
<reference evidence="8" key="1">
    <citation type="submission" date="2017-02" db="EMBL/GenBank/DDBJ databases">
        <authorList>
            <person name="Regsiter A."/>
            <person name="William W."/>
        </authorList>
    </citation>
    <scope>NUCLEOTIDE SEQUENCE</scope>
    <source>
        <strain evidence="8">Bib</strain>
    </source>
</reference>
<keyword evidence="4 7" id="KW-0812">Transmembrane</keyword>
<dbReference type="AlphaFoldDB" id="A0A3P3XJE0"/>
<keyword evidence="3" id="KW-1003">Cell membrane</keyword>
<evidence type="ECO:0000256" key="4">
    <source>
        <dbReference type="ARBA" id="ARBA00022692"/>
    </source>
</evidence>
<dbReference type="PANTHER" id="PTHR34584">
    <property type="entry name" value="NA(+)/H(+) ANTIPORTER SUBUNIT E1"/>
    <property type="match status" value="1"/>
</dbReference>
<dbReference type="EMBL" id="FWDM01000022">
    <property type="protein sequence ID" value="SLM13682.1"/>
    <property type="molecule type" value="Genomic_DNA"/>
</dbReference>
<feature type="transmembrane region" description="Helical" evidence="7">
    <location>
        <begin position="31"/>
        <end position="51"/>
    </location>
</feature>
<evidence type="ECO:0000256" key="2">
    <source>
        <dbReference type="ARBA" id="ARBA00006228"/>
    </source>
</evidence>
<proteinExistence type="inferred from homology"/>
<evidence type="ECO:0000256" key="7">
    <source>
        <dbReference type="SAM" id="Phobius"/>
    </source>
</evidence>
<organism evidence="8">
    <name type="scientific">uncultured spirochete</name>
    <dbReference type="NCBI Taxonomy" id="156406"/>
    <lineage>
        <taxon>Bacteria</taxon>
        <taxon>Pseudomonadati</taxon>
        <taxon>Spirochaetota</taxon>
        <taxon>Spirochaetia</taxon>
        <taxon>Spirochaetales</taxon>
        <taxon>environmental samples</taxon>
    </lineage>
</organism>
<dbReference type="Pfam" id="PF01899">
    <property type="entry name" value="MNHE"/>
    <property type="match status" value="1"/>
</dbReference>
<keyword evidence="6 7" id="KW-0472">Membrane</keyword>
<evidence type="ECO:0000313" key="8">
    <source>
        <dbReference type="EMBL" id="SLM13682.1"/>
    </source>
</evidence>
<evidence type="ECO:0000256" key="5">
    <source>
        <dbReference type="ARBA" id="ARBA00022989"/>
    </source>
</evidence>
<evidence type="ECO:0000256" key="3">
    <source>
        <dbReference type="ARBA" id="ARBA00022475"/>
    </source>
</evidence>
<comment type="subcellular location">
    <subcellularLocation>
        <location evidence="1">Cell membrane</location>
        <topology evidence="1">Multi-pass membrane protein</topology>
    </subcellularLocation>
</comment>
<gene>
    <name evidence="8" type="ORF">SPIROBIBN47_290164</name>
</gene>